<reference evidence="6 7" key="1">
    <citation type="submission" date="2019-07" db="EMBL/GenBank/DDBJ databases">
        <title>Draft genome for Aliikangiella sp. M105.</title>
        <authorList>
            <person name="Wang G."/>
        </authorList>
    </citation>
    <scope>NUCLEOTIDE SEQUENCE [LARGE SCALE GENOMIC DNA]</scope>
    <source>
        <strain evidence="6 7">M105</strain>
    </source>
</reference>
<accession>A0A545UCY5</accession>
<feature type="transmembrane region" description="Helical" evidence="4">
    <location>
        <begin position="352"/>
        <end position="372"/>
    </location>
</feature>
<feature type="transmembrane region" description="Helical" evidence="4">
    <location>
        <begin position="319"/>
        <end position="340"/>
    </location>
</feature>
<dbReference type="Proteomes" id="UP000315439">
    <property type="component" value="Unassembled WGS sequence"/>
</dbReference>
<feature type="transmembrane region" description="Helical" evidence="4">
    <location>
        <begin position="294"/>
        <end position="313"/>
    </location>
</feature>
<dbReference type="OrthoDB" id="9773404at2"/>
<keyword evidence="2 4" id="KW-1133">Transmembrane helix</keyword>
<keyword evidence="3 4" id="KW-0472">Membrane</keyword>
<evidence type="ECO:0000313" key="6">
    <source>
        <dbReference type="EMBL" id="TQV87329.1"/>
    </source>
</evidence>
<organism evidence="6 7">
    <name type="scientific">Aliikangiella coralliicola</name>
    <dbReference type="NCBI Taxonomy" id="2592383"/>
    <lineage>
        <taxon>Bacteria</taxon>
        <taxon>Pseudomonadati</taxon>
        <taxon>Pseudomonadota</taxon>
        <taxon>Gammaproteobacteria</taxon>
        <taxon>Oceanospirillales</taxon>
        <taxon>Pleioneaceae</taxon>
        <taxon>Aliikangiella</taxon>
    </lineage>
</organism>
<dbReference type="RefSeq" id="WP_142893960.1">
    <property type="nucleotide sequence ID" value="NZ_ML660164.1"/>
</dbReference>
<dbReference type="PROSITE" id="PS50850">
    <property type="entry name" value="MFS"/>
    <property type="match status" value="1"/>
</dbReference>
<protein>
    <submittedName>
        <fullName evidence="6">MFS transporter</fullName>
    </submittedName>
</protein>
<dbReference type="InterPro" id="IPR036259">
    <property type="entry name" value="MFS_trans_sf"/>
</dbReference>
<dbReference type="CDD" id="cd06174">
    <property type="entry name" value="MFS"/>
    <property type="match status" value="1"/>
</dbReference>
<evidence type="ECO:0000256" key="3">
    <source>
        <dbReference type="ARBA" id="ARBA00023136"/>
    </source>
</evidence>
<evidence type="ECO:0000259" key="5">
    <source>
        <dbReference type="PROSITE" id="PS50850"/>
    </source>
</evidence>
<dbReference type="GO" id="GO:0022857">
    <property type="term" value="F:transmembrane transporter activity"/>
    <property type="evidence" value="ECO:0007669"/>
    <property type="project" value="InterPro"/>
</dbReference>
<feature type="domain" description="Major facilitator superfamily (MFS) profile" evidence="5">
    <location>
        <begin position="14"/>
        <end position="415"/>
    </location>
</feature>
<feature type="transmembrane region" description="Helical" evidence="4">
    <location>
        <begin position="80"/>
        <end position="98"/>
    </location>
</feature>
<dbReference type="InterPro" id="IPR011701">
    <property type="entry name" value="MFS"/>
</dbReference>
<dbReference type="Gene3D" id="1.20.1250.20">
    <property type="entry name" value="MFS general substrate transporter like domains"/>
    <property type="match status" value="2"/>
</dbReference>
<keyword evidence="1 4" id="KW-0812">Transmembrane</keyword>
<dbReference type="SUPFAM" id="SSF103473">
    <property type="entry name" value="MFS general substrate transporter"/>
    <property type="match status" value="1"/>
</dbReference>
<evidence type="ECO:0000313" key="7">
    <source>
        <dbReference type="Proteomes" id="UP000315439"/>
    </source>
</evidence>
<comment type="caution">
    <text evidence="6">The sequence shown here is derived from an EMBL/GenBank/DDBJ whole genome shotgun (WGS) entry which is preliminary data.</text>
</comment>
<feature type="transmembrane region" description="Helical" evidence="4">
    <location>
        <begin position="104"/>
        <end position="124"/>
    </location>
</feature>
<evidence type="ECO:0000256" key="4">
    <source>
        <dbReference type="SAM" id="Phobius"/>
    </source>
</evidence>
<dbReference type="EMBL" id="VIKS01000008">
    <property type="protein sequence ID" value="TQV87329.1"/>
    <property type="molecule type" value="Genomic_DNA"/>
</dbReference>
<feature type="transmembrane region" description="Helical" evidence="4">
    <location>
        <begin position="392"/>
        <end position="411"/>
    </location>
</feature>
<evidence type="ECO:0000256" key="2">
    <source>
        <dbReference type="ARBA" id="ARBA00022989"/>
    </source>
</evidence>
<gene>
    <name evidence="6" type="ORF">FLL46_12835</name>
</gene>
<sequence>MIIASKSIKAYGILIALIFAGEIIFSLPFHIPRFFRPSLLEVFQLTNTQLGDIFAVYGVVGMLAYFPGGVIADYFSARKLMAVSLVATALGGFYLYFIPSIVGLYFLFAYWGITTILLFWAAMIKATREWGGTQSQGVAFGFLDGGRGLTASIFASIAVVIFSFFLADQLDNPTTKTQAFQSIILFYSLVTLLAALVIWLIIPDNRNGVSDINSLSSQNIFQVIKNTNVWLQGGIIIAAYCGFKSLDNYGIYAVQVLGMNDVESAEFTTIASYTRPVAAVAAGLLADRWLSSKLTATLFTITAFAFLLVSQLTPTEVSLQLVLGNLLITFIAVYALRGIYFTLIEESKIKSALTGTAVGLISVIGYTPDIFFSPITGRILDANPGLQGFQHYFILLTFISALGLLCTYFLGRRIRSNQIS</sequence>
<keyword evidence="7" id="KW-1185">Reference proteome</keyword>
<dbReference type="Pfam" id="PF07690">
    <property type="entry name" value="MFS_1"/>
    <property type="match status" value="1"/>
</dbReference>
<dbReference type="InterPro" id="IPR020846">
    <property type="entry name" value="MFS_dom"/>
</dbReference>
<feature type="transmembrane region" description="Helical" evidence="4">
    <location>
        <begin position="12"/>
        <end position="31"/>
    </location>
</feature>
<proteinExistence type="predicted"/>
<dbReference type="AlphaFoldDB" id="A0A545UCY5"/>
<feature type="transmembrane region" description="Helical" evidence="4">
    <location>
        <begin position="145"/>
        <end position="167"/>
    </location>
</feature>
<evidence type="ECO:0000256" key="1">
    <source>
        <dbReference type="ARBA" id="ARBA00022692"/>
    </source>
</evidence>
<name>A0A545UCY5_9GAMM</name>
<feature type="transmembrane region" description="Helical" evidence="4">
    <location>
        <begin position="179"/>
        <end position="202"/>
    </location>
</feature>
<feature type="transmembrane region" description="Helical" evidence="4">
    <location>
        <begin position="51"/>
        <end position="68"/>
    </location>
</feature>